<proteinExistence type="predicted"/>
<dbReference type="GO" id="GO:0004657">
    <property type="term" value="F:proline dehydrogenase activity"/>
    <property type="evidence" value="ECO:0007669"/>
    <property type="project" value="UniProtKB-EC"/>
</dbReference>
<feature type="binding site" evidence="9">
    <location>
        <position position="280"/>
    </location>
    <ligand>
        <name>substrate</name>
    </ligand>
</feature>
<feature type="binding site" evidence="10">
    <location>
        <begin position="217"/>
        <end position="218"/>
    </location>
    <ligand>
        <name>FAD</name>
        <dbReference type="ChEBI" id="CHEBI:57692"/>
    </ligand>
</feature>
<evidence type="ECO:0000256" key="8">
    <source>
        <dbReference type="ARBA" id="ARBA00048779"/>
    </source>
</evidence>
<evidence type="ECO:0000256" key="6">
    <source>
        <dbReference type="ARBA" id="ARBA00023002"/>
    </source>
</evidence>
<comment type="catalytic activity">
    <reaction evidence="8">
        <text>L-proline + a quinone = (S)-1-pyrroline-5-carboxylate + a quinol + H(+)</text>
        <dbReference type="Rhea" id="RHEA:23784"/>
        <dbReference type="ChEBI" id="CHEBI:15378"/>
        <dbReference type="ChEBI" id="CHEBI:17388"/>
        <dbReference type="ChEBI" id="CHEBI:24646"/>
        <dbReference type="ChEBI" id="CHEBI:60039"/>
        <dbReference type="ChEBI" id="CHEBI:132124"/>
        <dbReference type="EC" id="1.5.5.2"/>
    </reaction>
</comment>
<feature type="binding site" evidence="9">
    <location>
        <position position="279"/>
    </location>
    <ligand>
        <name>substrate</name>
    </ligand>
</feature>
<protein>
    <recommendedName>
        <fullName evidence="2">proline dehydrogenase</fullName>
        <ecNumber evidence="2">1.5.5.2</ecNumber>
    </recommendedName>
</protein>
<evidence type="ECO:0000313" key="13">
    <source>
        <dbReference type="Proteomes" id="UP000316921"/>
    </source>
</evidence>
<keyword evidence="13" id="KW-1185">Reference proteome</keyword>
<dbReference type="GO" id="GO:0010133">
    <property type="term" value="P:L-proline catabolic process to L-glutamate"/>
    <property type="evidence" value="ECO:0007669"/>
    <property type="project" value="UniProtKB-UniPathway"/>
</dbReference>
<keyword evidence="6 12" id="KW-0560">Oxidoreductase</keyword>
<evidence type="ECO:0000313" key="12">
    <source>
        <dbReference type="EMBL" id="QDU68768.1"/>
    </source>
</evidence>
<dbReference type="GO" id="GO:0000166">
    <property type="term" value="F:nucleotide binding"/>
    <property type="evidence" value="ECO:0007669"/>
    <property type="project" value="UniProtKB-KW"/>
</dbReference>
<name>A0A518BP69_9BACT</name>
<dbReference type="UniPathway" id="UPA00261">
    <property type="reaction ID" value="UER00373"/>
</dbReference>
<feature type="domain" description="Proline dehydrogenase" evidence="11">
    <location>
        <begin position="37"/>
        <end position="284"/>
    </location>
</feature>
<evidence type="ECO:0000256" key="4">
    <source>
        <dbReference type="ARBA" id="ARBA00022741"/>
    </source>
</evidence>
<dbReference type="InterPro" id="IPR008219">
    <property type="entry name" value="PRODH_bac_arc"/>
</dbReference>
<dbReference type="Gene3D" id="3.20.20.220">
    <property type="match status" value="1"/>
</dbReference>
<evidence type="ECO:0000259" key="11">
    <source>
        <dbReference type="Pfam" id="PF01619"/>
    </source>
</evidence>
<dbReference type="InterPro" id="IPR029041">
    <property type="entry name" value="FAD-linked_oxidoreductase-like"/>
</dbReference>
<accession>A0A518BP69</accession>
<dbReference type="PANTHER" id="PTHR13914:SF0">
    <property type="entry name" value="PROLINE DEHYDROGENASE 1, MITOCHONDRIAL"/>
    <property type="match status" value="1"/>
</dbReference>
<gene>
    <name evidence="12" type="primary">fadM</name>
    <name evidence="12" type="ORF">Pla133_38710</name>
</gene>
<feature type="binding site" evidence="9">
    <location>
        <position position="91"/>
    </location>
    <ligand>
        <name>substrate</name>
    </ligand>
</feature>
<dbReference type="EC" id="1.5.5.2" evidence="2"/>
<evidence type="ECO:0000256" key="7">
    <source>
        <dbReference type="ARBA" id="ARBA00023062"/>
    </source>
</evidence>
<keyword evidence="7" id="KW-0642">Proline metabolism</keyword>
<dbReference type="SUPFAM" id="SSF51730">
    <property type="entry name" value="FAD-linked oxidoreductase"/>
    <property type="match status" value="1"/>
</dbReference>
<dbReference type="InterPro" id="IPR002872">
    <property type="entry name" value="Proline_DH_dom"/>
</dbReference>
<evidence type="ECO:0000256" key="10">
    <source>
        <dbReference type="PIRSR" id="PIRSR000196-2"/>
    </source>
</evidence>
<feature type="binding site" evidence="10">
    <location>
        <position position="126"/>
    </location>
    <ligand>
        <name>FAD</name>
        <dbReference type="ChEBI" id="CHEBI:57692"/>
    </ligand>
</feature>
<dbReference type="PIRSF" id="PIRSF000196">
    <property type="entry name" value="Pro_dehydrog"/>
    <property type="match status" value="1"/>
</dbReference>
<dbReference type="AlphaFoldDB" id="A0A518BP69"/>
<dbReference type="Proteomes" id="UP000316921">
    <property type="component" value="Chromosome"/>
</dbReference>
<keyword evidence="3" id="KW-0285">Flavoprotein</keyword>
<comment type="pathway">
    <text evidence="1">Amino-acid degradation; L-proline degradation into L-glutamate; L-glutamate from L-proline: step 1/2.</text>
</comment>
<evidence type="ECO:0000256" key="1">
    <source>
        <dbReference type="ARBA" id="ARBA00004739"/>
    </source>
</evidence>
<dbReference type="RefSeq" id="WP_145068070.1">
    <property type="nucleotide sequence ID" value="NZ_CP036287.1"/>
</dbReference>
<evidence type="ECO:0000256" key="2">
    <source>
        <dbReference type="ARBA" id="ARBA00012695"/>
    </source>
</evidence>
<evidence type="ECO:0000256" key="9">
    <source>
        <dbReference type="PIRSR" id="PIRSR000196-1"/>
    </source>
</evidence>
<evidence type="ECO:0000256" key="3">
    <source>
        <dbReference type="ARBA" id="ARBA00022630"/>
    </source>
</evidence>
<dbReference type="Pfam" id="PF01619">
    <property type="entry name" value="Pro_dh"/>
    <property type="match status" value="1"/>
</dbReference>
<dbReference type="InterPro" id="IPR015659">
    <property type="entry name" value="Proline_oxidase"/>
</dbReference>
<keyword evidence="4 10" id="KW-0547">Nucleotide-binding</keyword>
<organism evidence="12 13">
    <name type="scientific">Engelhardtia mirabilis</name>
    <dbReference type="NCBI Taxonomy" id="2528011"/>
    <lineage>
        <taxon>Bacteria</taxon>
        <taxon>Pseudomonadati</taxon>
        <taxon>Planctomycetota</taxon>
        <taxon>Planctomycetia</taxon>
        <taxon>Planctomycetia incertae sedis</taxon>
        <taxon>Engelhardtia</taxon>
    </lineage>
</organism>
<evidence type="ECO:0000256" key="5">
    <source>
        <dbReference type="ARBA" id="ARBA00022827"/>
    </source>
</evidence>
<dbReference type="KEGG" id="pbap:Pla133_38710"/>
<sequence>MSALDQIVLSTLPLIPTPIMRRLAGRYIAGERLDEAIARLQGLASEGHAGVIDLLGEDVRDEAQARKVLHSYTAAADAVHAARLDAYVSVKPTHVGLELSEDLAFDIYHQLAGHCAGLGQFLRVEMEDHATTERTLRVFERLRREHHNVGIVLQSRLLRTPVDIEALAPGPLDVRMVKGIYLEPAEIAHTAPGAIRDAYLACTAQLFDRGATVSLATHDEVMAADLIKLVTERGLGTDRYEFQVLLGVREPLWKLWKDDGHRVRVYVPYGPEWRAYSQRRLRKNPQLFRHVVRDTLRFWS</sequence>
<dbReference type="PANTHER" id="PTHR13914">
    <property type="entry name" value="PROLINE OXIDASE"/>
    <property type="match status" value="1"/>
</dbReference>
<dbReference type="EMBL" id="CP036287">
    <property type="protein sequence ID" value="QDU68768.1"/>
    <property type="molecule type" value="Genomic_DNA"/>
</dbReference>
<reference evidence="12 13" key="1">
    <citation type="submission" date="2019-02" db="EMBL/GenBank/DDBJ databases">
        <title>Deep-cultivation of Planctomycetes and their phenomic and genomic characterization uncovers novel biology.</title>
        <authorList>
            <person name="Wiegand S."/>
            <person name="Jogler M."/>
            <person name="Boedeker C."/>
            <person name="Pinto D."/>
            <person name="Vollmers J."/>
            <person name="Rivas-Marin E."/>
            <person name="Kohn T."/>
            <person name="Peeters S.H."/>
            <person name="Heuer A."/>
            <person name="Rast P."/>
            <person name="Oberbeckmann S."/>
            <person name="Bunk B."/>
            <person name="Jeske O."/>
            <person name="Meyerdierks A."/>
            <person name="Storesund J.E."/>
            <person name="Kallscheuer N."/>
            <person name="Luecker S."/>
            <person name="Lage O.M."/>
            <person name="Pohl T."/>
            <person name="Merkel B.J."/>
            <person name="Hornburger P."/>
            <person name="Mueller R.-W."/>
            <person name="Bruemmer F."/>
            <person name="Labrenz M."/>
            <person name="Spormann A.M."/>
            <person name="Op den Camp H."/>
            <person name="Overmann J."/>
            <person name="Amann R."/>
            <person name="Jetten M.S.M."/>
            <person name="Mascher T."/>
            <person name="Medema M.H."/>
            <person name="Devos D.P."/>
            <person name="Kaster A.-K."/>
            <person name="Ovreas L."/>
            <person name="Rohde M."/>
            <person name="Galperin M.Y."/>
            <person name="Jogler C."/>
        </authorList>
    </citation>
    <scope>NUCLEOTIDE SEQUENCE [LARGE SCALE GENOMIC DNA]</scope>
    <source>
        <strain evidence="12 13">Pla133</strain>
    </source>
</reference>
<comment type="cofactor">
    <cofactor evidence="10">
        <name>FAD</name>
        <dbReference type="ChEBI" id="CHEBI:57692"/>
    </cofactor>
    <text evidence="10">Binds 1 FAD per subunit.</text>
</comment>
<keyword evidence="5 10" id="KW-0274">FAD</keyword>
<feature type="binding site" evidence="10">
    <location>
        <position position="154"/>
    </location>
    <ligand>
        <name>FAD</name>
        <dbReference type="ChEBI" id="CHEBI:57692"/>
    </ligand>
</feature>